<accession>A0A6A4WVQ5</accession>
<proteinExistence type="predicted"/>
<keyword evidence="2" id="KW-0732">Signal</keyword>
<name>A0A6A4WVQ5_AMPAM</name>
<keyword evidence="1" id="KW-1133">Transmembrane helix</keyword>
<comment type="caution">
    <text evidence="3">The sequence shown here is derived from an EMBL/GenBank/DDBJ whole genome shotgun (WGS) entry which is preliminary data.</text>
</comment>
<dbReference type="AlphaFoldDB" id="A0A6A4WVQ5"/>
<evidence type="ECO:0000313" key="3">
    <source>
        <dbReference type="EMBL" id="KAF0311237.1"/>
    </source>
</evidence>
<keyword evidence="4" id="KW-1185">Reference proteome</keyword>
<reference evidence="3 4" key="1">
    <citation type="submission" date="2019-07" db="EMBL/GenBank/DDBJ databases">
        <title>Draft genome assembly of a fouling barnacle, Amphibalanus amphitrite (Darwin, 1854): The first reference genome for Thecostraca.</title>
        <authorList>
            <person name="Kim W."/>
        </authorList>
    </citation>
    <scope>NUCLEOTIDE SEQUENCE [LARGE SCALE GENOMIC DNA]</scope>
    <source>
        <strain evidence="3">SNU_AA5</strain>
        <tissue evidence="3">Soma without cirri and trophi</tissue>
    </source>
</reference>
<keyword evidence="1" id="KW-0472">Membrane</keyword>
<organism evidence="3 4">
    <name type="scientific">Amphibalanus amphitrite</name>
    <name type="common">Striped barnacle</name>
    <name type="synonym">Balanus amphitrite</name>
    <dbReference type="NCBI Taxonomy" id="1232801"/>
    <lineage>
        <taxon>Eukaryota</taxon>
        <taxon>Metazoa</taxon>
        <taxon>Ecdysozoa</taxon>
        <taxon>Arthropoda</taxon>
        <taxon>Crustacea</taxon>
        <taxon>Multicrustacea</taxon>
        <taxon>Cirripedia</taxon>
        <taxon>Thoracica</taxon>
        <taxon>Thoracicalcarea</taxon>
        <taxon>Balanomorpha</taxon>
        <taxon>Balanoidea</taxon>
        <taxon>Balanidae</taxon>
        <taxon>Amphibalaninae</taxon>
        <taxon>Amphibalanus</taxon>
    </lineage>
</organism>
<evidence type="ECO:0000313" key="4">
    <source>
        <dbReference type="Proteomes" id="UP000440578"/>
    </source>
</evidence>
<feature type="chain" id="PRO_5025657616" evidence="2">
    <location>
        <begin position="28"/>
        <end position="428"/>
    </location>
</feature>
<dbReference type="OrthoDB" id="6341493at2759"/>
<gene>
    <name evidence="3" type="primary">fend_1</name>
    <name evidence="3" type="ORF">FJT64_017912</name>
</gene>
<dbReference type="EMBL" id="VIIS01000251">
    <property type="protein sequence ID" value="KAF0311237.1"/>
    <property type="molecule type" value="Genomic_DNA"/>
</dbReference>
<protein>
    <submittedName>
        <fullName evidence="3">Transmembrane protein fend</fullName>
    </submittedName>
</protein>
<feature type="signal peptide" evidence="2">
    <location>
        <begin position="1"/>
        <end position="27"/>
    </location>
</feature>
<evidence type="ECO:0000256" key="1">
    <source>
        <dbReference type="SAM" id="Phobius"/>
    </source>
</evidence>
<sequence length="428" mass="45994">MPVHAAAMWSSAVLAVCAAGLAAATSATEDRAALSAQCRAMCLDEYDVGKTASHTKCLQNQFCFMCWEKCASLQDVLAAKFTSCDRVPDCRDVGCQLACRFHASPPSAPRLLPLLPVRLDVQFGWSEARWTVTEGGDSQLSRRGSIVYLLLAKTGDQWKELVQTPEASVVLINLPAGTTLRLLAMTRHGQLTAMETVFAPTEPDQLVLDVQDNRLPGDQERQMETYQIEIPGAWLLETVSVARDDNMVLAEVSWQPQTAGLAEYLVTWEVSGGGIKGHLYTDMTSVTLSLWPESIYNIQVELMVSEEGGEPLRSVPLVISTYSVAETGPAGRAVRKVPRSALAGGPAGQRLPLGDAALLALLLLALCCTALCGLLVTARQRCAVPRRPAAGPPAPRLLPAVSRCVAHKTVPSPLDVTAIAAIHPPRRL</sequence>
<evidence type="ECO:0000256" key="2">
    <source>
        <dbReference type="SAM" id="SignalP"/>
    </source>
</evidence>
<keyword evidence="1 3" id="KW-0812">Transmembrane</keyword>
<feature type="transmembrane region" description="Helical" evidence="1">
    <location>
        <begin position="356"/>
        <end position="378"/>
    </location>
</feature>
<dbReference type="Proteomes" id="UP000440578">
    <property type="component" value="Unassembled WGS sequence"/>
</dbReference>